<keyword evidence="11 13" id="KW-0539">Nucleus</keyword>
<dbReference type="GO" id="GO:0005634">
    <property type="term" value="C:nucleus"/>
    <property type="evidence" value="ECO:0007669"/>
    <property type="project" value="UniProtKB-SubCell"/>
</dbReference>
<sequence>MGSNIFLQSVSCRADILAVSLNTHGGLALVSGLCAFCRHRMVPGGLAGQGAGRGLLRAAVSGQGAQGGCPALLARQEGEGAALGGPCHPPTVLPGPYGMINVDMGDKRALDLPYAPGFAPGAPPARNQTFTYMGKFSIDPQYPGAGCYPEGIINIVSAGILQGVSTALPGALGCPMAQGQPADLEHLYSPPPPPYSGCGELYAQDPSSAFLPAAGAGALPFPPPPSYPSPKAAAPDGGLFTMIPEYGGFFPPPQCQRELHAERKPFPCPLDSLRVPPPLTPLSTIRNFTMGAPAAGSAPGAAPGGGGGGGEGARLPGGAYSPHHLPLRPILRPRKYPNRPSKTPVHERPYPCPAEGCDRRFSRSDELTRHIRIHTGHKPFQCRICMRNFSRSDHLTTHIRTGSRAAPGRAPRRTRSRWPAASRAARPRAAARAARRPAAPAAGSSGSPGRARGRRAAPGCRGRRRARPRRRSGAGCRCAARAGRAARRACRAAASGAARAATAPRRRRRRGAARRRRRAACRGRRCAACRRAP</sequence>
<proteinExistence type="inferred from homology"/>
<dbReference type="InterPro" id="IPR036236">
    <property type="entry name" value="Znf_C2H2_sf"/>
</dbReference>
<dbReference type="PANTHER" id="PTHR23235">
    <property type="entry name" value="KRUEPPEL-LIKE TRANSCRIPTION FACTOR"/>
    <property type="match status" value="1"/>
</dbReference>
<keyword evidence="4" id="KW-0677">Repeat</keyword>
<dbReference type="AlphaFoldDB" id="A0A8C6YL89"/>
<evidence type="ECO:0000256" key="1">
    <source>
        <dbReference type="ARBA" id="ARBA00004123"/>
    </source>
</evidence>
<evidence type="ECO:0000259" key="15">
    <source>
        <dbReference type="PROSITE" id="PS50157"/>
    </source>
</evidence>
<evidence type="ECO:0000256" key="3">
    <source>
        <dbReference type="ARBA" id="ARBA00022723"/>
    </source>
</evidence>
<dbReference type="GO" id="GO:0008270">
    <property type="term" value="F:zinc ion binding"/>
    <property type="evidence" value="ECO:0007669"/>
    <property type="project" value="UniProtKB-KW"/>
</dbReference>
<protein>
    <submittedName>
        <fullName evidence="16">Early growth response 2</fullName>
    </submittedName>
</protein>
<keyword evidence="17" id="KW-1185">Reference proteome</keyword>
<evidence type="ECO:0000256" key="11">
    <source>
        <dbReference type="ARBA" id="ARBA00023242"/>
    </source>
</evidence>
<dbReference type="InterPro" id="IPR021849">
    <property type="entry name" value="EGR_N"/>
</dbReference>
<evidence type="ECO:0000256" key="4">
    <source>
        <dbReference type="ARBA" id="ARBA00022737"/>
    </source>
</evidence>
<feature type="region of interest" description="Disordered" evidence="14">
    <location>
        <begin position="396"/>
        <end position="476"/>
    </location>
</feature>
<dbReference type="Pfam" id="PF11928">
    <property type="entry name" value="DUF3446"/>
    <property type="match status" value="1"/>
</dbReference>
<keyword evidence="5 12" id="KW-0863">Zinc-finger</keyword>
<dbReference type="FunFam" id="3.30.160.60:FF:000324">
    <property type="entry name" value="Early growth response protein 4"/>
    <property type="match status" value="1"/>
</dbReference>
<reference evidence="16" key="1">
    <citation type="submission" date="2025-08" db="UniProtKB">
        <authorList>
            <consortium name="Ensembl"/>
        </authorList>
    </citation>
    <scope>IDENTIFICATION</scope>
</reference>
<evidence type="ECO:0000313" key="16">
    <source>
        <dbReference type="Ensembl" id="ENSNPEP00000001669.1"/>
    </source>
</evidence>
<evidence type="ECO:0000256" key="6">
    <source>
        <dbReference type="ARBA" id="ARBA00022833"/>
    </source>
</evidence>
<feature type="domain" description="C2H2-type" evidence="15">
    <location>
        <begin position="380"/>
        <end position="407"/>
    </location>
</feature>
<dbReference type="PROSITE" id="PS00028">
    <property type="entry name" value="ZINC_FINGER_C2H2_1"/>
    <property type="match status" value="1"/>
</dbReference>
<keyword evidence="7 13" id="KW-0805">Transcription regulation</keyword>
<feature type="compositionally biased region" description="Basic residues" evidence="14">
    <location>
        <begin position="504"/>
        <end position="517"/>
    </location>
</feature>
<evidence type="ECO:0000256" key="7">
    <source>
        <dbReference type="ARBA" id="ARBA00023015"/>
    </source>
</evidence>
<dbReference type="Proteomes" id="UP000694420">
    <property type="component" value="Unplaced"/>
</dbReference>
<comment type="subcellular location">
    <subcellularLocation>
        <location evidence="1 13">Nucleus</location>
    </subcellularLocation>
</comment>
<keyword evidence="8 13" id="KW-0238">DNA-binding</keyword>
<dbReference type="SUPFAM" id="SSF57667">
    <property type="entry name" value="beta-beta-alpha zinc fingers"/>
    <property type="match status" value="1"/>
</dbReference>
<organism evidence="16 17">
    <name type="scientific">Nothoprocta perdicaria</name>
    <name type="common">Chilean tinamou</name>
    <name type="synonym">Crypturus perdicarius</name>
    <dbReference type="NCBI Taxonomy" id="30464"/>
    <lineage>
        <taxon>Eukaryota</taxon>
        <taxon>Metazoa</taxon>
        <taxon>Chordata</taxon>
        <taxon>Craniata</taxon>
        <taxon>Vertebrata</taxon>
        <taxon>Euteleostomi</taxon>
        <taxon>Archelosauria</taxon>
        <taxon>Archosauria</taxon>
        <taxon>Dinosauria</taxon>
        <taxon>Saurischia</taxon>
        <taxon>Theropoda</taxon>
        <taxon>Coelurosauria</taxon>
        <taxon>Aves</taxon>
        <taxon>Palaeognathae</taxon>
        <taxon>Tinamiformes</taxon>
        <taxon>Tinamidae</taxon>
        <taxon>Nothoprocta</taxon>
    </lineage>
</organism>
<evidence type="ECO:0000256" key="8">
    <source>
        <dbReference type="ARBA" id="ARBA00023125"/>
    </source>
</evidence>
<feature type="compositionally biased region" description="Basic residues" evidence="14">
    <location>
        <begin position="451"/>
        <end position="472"/>
    </location>
</feature>
<feature type="compositionally biased region" description="Gly residues" evidence="14">
    <location>
        <begin position="302"/>
        <end position="312"/>
    </location>
</feature>
<dbReference type="PROSITE" id="PS50157">
    <property type="entry name" value="ZINC_FINGER_C2H2_2"/>
    <property type="match status" value="2"/>
</dbReference>
<feature type="region of interest" description="Disordered" evidence="14">
    <location>
        <begin position="294"/>
        <end position="351"/>
    </location>
</feature>
<keyword evidence="9" id="KW-0010">Activator</keyword>
<feature type="region of interest" description="Disordered" evidence="14">
    <location>
        <begin position="492"/>
        <end position="517"/>
    </location>
</feature>
<dbReference type="InterPro" id="IPR013087">
    <property type="entry name" value="Znf_C2H2_type"/>
</dbReference>
<evidence type="ECO:0000256" key="12">
    <source>
        <dbReference type="PROSITE-ProRule" id="PRU00042"/>
    </source>
</evidence>
<evidence type="ECO:0000256" key="14">
    <source>
        <dbReference type="SAM" id="MobiDB-lite"/>
    </source>
</evidence>
<dbReference type="Pfam" id="PF00096">
    <property type="entry name" value="zf-C2H2"/>
    <property type="match status" value="2"/>
</dbReference>
<dbReference type="FunFam" id="3.30.160.60:FF:000419">
    <property type="entry name" value="Early growth response protein 4"/>
    <property type="match status" value="1"/>
</dbReference>
<name>A0A8C6YL89_NOTPE</name>
<dbReference type="PANTHER" id="PTHR23235:SF54">
    <property type="entry name" value="E3 SUMO-PROTEIN LIGASE EGR2"/>
    <property type="match status" value="1"/>
</dbReference>
<feature type="compositionally biased region" description="Low complexity" evidence="14">
    <location>
        <begin position="492"/>
        <end position="503"/>
    </location>
</feature>
<dbReference type="Gene3D" id="3.30.160.60">
    <property type="entry name" value="Classic Zinc Finger"/>
    <property type="match status" value="2"/>
</dbReference>
<comment type="similarity">
    <text evidence="2 13">Belongs to the EGR C2H2-type zinc-finger protein family.</text>
</comment>
<keyword evidence="6 13" id="KW-0862">Zinc</keyword>
<evidence type="ECO:0000256" key="2">
    <source>
        <dbReference type="ARBA" id="ARBA00005682"/>
    </source>
</evidence>
<evidence type="ECO:0000256" key="10">
    <source>
        <dbReference type="ARBA" id="ARBA00023163"/>
    </source>
</evidence>
<keyword evidence="10 13" id="KW-0804">Transcription</keyword>
<evidence type="ECO:0000313" key="17">
    <source>
        <dbReference type="Proteomes" id="UP000694420"/>
    </source>
</evidence>
<dbReference type="GO" id="GO:0000978">
    <property type="term" value="F:RNA polymerase II cis-regulatory region sequence-specific DNA binding"/>
    <property type="evidence" value="ECO:0007669"/>
    <property type="project" value="TreeGrafter"/>
</dbReference>
<dbReference type="SMART" id="SM00355">
    <property type="entry name" value="ZnF_C2H2"/>
    <property type="match status" value="2"/>
</dbReference>
<dbReference type="Ensembl" id="ENSNPET00000001698.1">
    <property type="protein sequence ID" value="ENSNPEP00000001669.1"/>
    <property type="gene ID" value="ENSNPEG00000001286.1"/>
</dbReference>
<evidence type="ECO:0000256" key="9">
    <source>
        <dbReference type="ARBA" id="ARBA00023159"/>
    </source>
</evidence>
<evidence type="ECO:0000256" key="5">
    <source>
        <dbReference type="ARBA" id="ARBA00022771"/>
    </source>
</evidence>
<evidence type="ECO:0000256" key="13">
    <source>
        <dbReference type="RuleBase" id="RU363046"/>
    </source>
</evidence>
<dbReference type="GO" id="GO:0000981">
    <property type="term" value="F:DNA-binding transcription factor activity, RNA polymerase II-specific"/>
    <property type="evidence" value="ECO:0007669"/>
    <property type="project" value="TreeGrafter"/>
</dbReference>
<accession>A0A8C6YL89</accession>
<feature type="compositionally biased region" description="Low complexity" evidence="14">
    <location>
        <begin position="417"/>
        <end position="450"/>
    </location>
</feature>
<feature type="compositionally biased region" description="Low complexity" evidence="14">
    <location>
        <begin position="400"/>
        <end position="409"/>
    </location>
</feature>
<feature type="domain" description="C2H2-type" evidence="15">
    <location>
        <begin position="350"/>
        <end position="379"/>
    </location>
</feature>
<reference evidence="16" key="2">
    <citation type="submission" date="2025-09" db="UniProtKB">
        <authorList>
            <consortium name="Ensembl"/>
        </authorList>
    </citation>
    <scope>IDENTIFICATION</scope>
</reference>
<keyword evidence="3 13" id="KW-0479">Metal-binding</keyword>